<proteinExistence type="predicted"/>
<dbReference type="SUPFAM" id="SSF102114">
    <property type="entry name" value="Radical SAM enzymes"/>
    <property type="match status" value="1"/>
</dbReference>
<gene>
    <name evidence="1" type="ORF">HYY20_06210</name>
</gene>
<dbReference type="NCBIfam" id="NF045502">
    <property type="entry name" value="variant_rSAM"/>
    <property type="match status" value="1"/>
</dbReference>
<organism evidence="1 2">
    <name type="scientific">Tectimicrobiota bacterium</name>
    <dbReference type="NCBI Taxonomy" id="2528274"/>
    <lineage>
        <taxon>Bacteria</taxon>
        <taxon>Pseudomonadati</taxon>
        <taxon>Nitrospinota/Tectimicrobiota group</taxon>
        <taxon>Candidatus Tectimicrobiota</taxon>
    </lineage>
</organism>
<reference evidence="1" key="1">
    <citation type="submission" date="2020-07" db="EMBL/GenBank/DDBJ databases">
        <title>Huge and variable diversity of episymbiotic CPR bacteria and DPANN archaea in groundwater ecosystems.</title>
        <authorList>
            <person name="He C.Y."/>
            <person name="Keren R."/>
            <person name="Whittaker M."/>
            <person name="Farag I.F."/>
            <person name="Doudna J."/>
            <person name="Cate J.H.D."/>
            <person name="Banfield J.F."/>
        </authorList>
    </citation>
    <scope>NUCLEOTIDE SEQUENCE</scope>
    <source>
        <strain evidence="1">NC_groundwater_672_Ag_B-0.1um_62_36</strain>
    </source>
</reference>
<dbReference type="AlphaFoldDB" id="A0A932CPR8"/>
<sequence>FKEIDLLAEAGYTRVNMNLEVWNKNIFAGICPGKAQRIGWERWLEALEYAAARLGRGNVRSVFVSGIEPMSSFLEGVDYLASKGVFAFANPWCPDPGSLMEGHRPPYPFWHRELARKMVDTWQRHDLTLGQLARFAAIEGYLYYDEWRSRC</sequence>
<dbReference type="EMBL" id="JACPRF010000189">
    <property type="protein sequence ID" value="MBI2876457.1"/>
    <property type="molecule type" value="Genomic_DNA"/>
</dbReference>
<comment type="caution">
    <text evidence="1">The sequence shown here is derived from an EMBL/GenBank/DDBJ whole genome shotgun (WGS) entry which is preliminary data.</text>
</comment>
<protein>
    <submittedName>
        <fullName evidence="1">Nitrogen fixation protein NifB</fullName>
    </submittedName>
</protein>
<evidence type="ECO:0000313" key="1">
    <source>
        <dbReference type="EMBL" id="MBI2876457.1"/>
    </source>
</evidence>
<dbReference type="Proteomes" id="UP000769766">
    <property type="component" value="Unassembled WGS sequence"/>
</dbReference>
<evidence type="ECO:0000313" key="2">
    <source>
        <dbReference type="Proteomes" id="UP000769766"/>
    </source>
</evidence>
<accession>A0A932CPR8</accession>
<dbReference type="InterPro" id="IPR058240">
    <property type="entry name" value="rSAM_sf"/>
</dbReference>
<feature type="non-terminal residue" evidence="1">
    <location>
        <position position="1"/>
    </location>
</feature>
<name>A0A932CPR8_UNCTE</name>